<gene>
    <name evidence="2" type="ORF">TNCT_312261</name>
</gene>
<sequence>MPMRKRGSLSNKSVKSKAVQHTRAAEASNEKRARLYEDQLRHRFSRAAETPEQRQSRLQEDQVYDSVSRAVKTPIQHVARLLG</sequence>
<organism evidence="2 3">
    <name type="scientific">Trichonephila clavata</name>
    <name type="common">Joro spider</name>
    <name type="synonym">Nephila clavata</name>
    <dbReference type="NCBI Taxonomy" id="2740835"/>
    <lineage>
        <taxon>Eukaryota</taxon>
        <taxon>Metazoa</taxon>
        <taxon>Ecdysozoa</taxon>
        <taxon>Arthropoda</taxon>
        <taxon>Chelicerata</taxon>
        <taxon>Arachnida</taxon>
        <taxon>Araneae</taxon>
        <taxon>Araneomorphae</taxon>
        <taxon>Entelegynae</taxon>
        <taxon>Araneoidea</taxon>
        <taxon>Nephilidae</taxon>
        <taxon>Trichonephila</taxon>
    </lineage>
</organism>
<keyword evidence="3" id="KW-1185">Reference proteome</keyword>
<evidence type="ECO:0000313" key="2">
    <source>
        <dbReference type="EMBL" id="GFR23692.1"/>
    </source>
</evidence>
<comment type="caution">
    <text evidence="2">The sequence shown here is derived from an EMBL/GenBank/DDBJ whole genome shotgun (WGS) entry which is preliminary data.</text>
</comment>
<name>A0A8X6LWY5_TRICU</name>
<dbReference type="AlphaFoldDB" id="A0A8X6LWY5"/>
<dbReference type="Proteomes" id="UP000887116">
    <property type="component" value="Unassembled WGS sequence"/>
</dbReference>
<evidence type="ECO:0000256" key="1">
    <source>
        <dbReference type="SAM" id="MobiDB-lite"/>
    </source>
</evidence>
<protein>
    <submittedName>
        <fullName evidence="2">Uncharacterized protein</fullName>
    </submittedName>
</protein>
<feature type="region of interest" description="Disordered" evidence="1">
    <location>
        <begin position="1"/>
        <end position="64"/>
    </location>
</feature>
<accession>A0A8X6LWY5</accession>
<proteinExistence type="predicted"/>
<feature type="compositionally biased region" description="Basic and acidic residues" evidence="1">
    <location>
        <begin position="49"/>
        <end position="60"/>
    </location>
</feature>
<reference evidence="2" key="1">
    <citation type="submission" date="2020-07" db="EMBL/GenBank/DDBJ databases">
        <title>Multicomponent nature underlies the extraordinary mechanical properties of spider dragline silk.</title>
        <authorList>
            <person name="Kono N."/>
            <person name="Nakamura H."/>
            <person name="Mori M."/>
            <person name="Yoshida Y."/>
            <person name="Ohtoshi R."/>
            <person name="Malay A.D."/>
            <person name="Moran D.A.P."/>
            <person name="Tomita M."/>
            <person name="Numata K."/>
            <person name="Arakawa K."/>
        </authorList>
    </citation>
    <scope>NUCLEOTIDE SEQUENCE</scope>
</reference>
<dbReference type="EMBL" id="BMAO01018466">
    <property type="protein sequence ID" value="GFR23692.1"/>
    <property type="molecule type" value="Genomic_DNA"/>
</dbReference>
<dbReference type="OrthoDB" id="8040188at2759"/>
<feature type="compositionally biased region" description="Basic and acidic residues" evidence="1">
    <location>
        <begin position="28"/>
        <end position="41"/>
    </location>
</feature>
<evidence type="ECO:0000313" key="3">
    <source>
        <dbReference type="Proteomes" id="UP000887116"/>
    </source>
</evidence>